<dbReference type="Pfam" id="PF07085">
    <property type="entry name" value="DRTGG"/>
    <property type="match status" value="1"/>
</dbReference>
<evidence type="ECO:0000256" key="1">
    <source>
        <dbReference type="PROSITE-ProRule" id="PRU00703"/>
    </source>
</evidence>
<dbReference type="InterPro" id="IPR000644">
    <property type="entry name" value="CBS_dom"/>
</dbReference>
<dbReference type="RefSeq" id="WP_160332517.1">
    <property type="nucleotide sequence ID" value="NZ_WSRS01000020.1"/>
</dbReference>
<dbReference type="InterPro" id="IPR036390">
    <property type="entry name" value="WH_DNA-bd_sf"/>
</dbReference>
<dbReference type="SUPFAM" id="SSF75138">
    <property type="entry name" value="HprK N-terminal domain-like"/>
    <property type="match status" value="1"/>
</dbReference>
<dbReference type="InterPro" id="IPR028979">
    <property type="entry name" value="Ser_kin/Pase_Hpr-like_N_sf"/>
</dbReference>
<reference evidence="3 4" key="1">
    <citation type="submission" date="2019-12" db="EMBL/GenBank/DDBJ databases">
        <title>Microbes associate with the intestines of laboratory mice.</title>
        <authorList>
            <person name="Navarre W."/>
            <person name="Wong E."/>
        </authorList>
    </citation>
    <scope>NUCLEOTIDE SEQUENCE [LARGE SCALE GENOMIC DNA]</scope>
    <source>
        <strain evidence="3 4">NM51_B2-22</strain>
    </source>
</reference>
<dbReference type="Pfam" id="PF00571">
    <property type="entry name" value="CBS"/>
    <property type="match status" value="1"/>
</dbReference>
<dbReference type="SUPFAM" id="SSF54631">
    <property type="entry name" value="CBS-domain pair"/>
    <property type="match status" value="1"/>
</dbReference>
<sequence length="425" mass="46750">MSKHQEVLNYLETMPIGRKVSVRSVANFLGISEGTAYRAIKEAQTRGWVETRPRSGTFRVSPKDDAQTPLTYGEIVEVTEAQVLAGADGLDKEFSAFSIGAMSRQNVVTHLKDGGMVIVGDRMSVQELALHHDCAVLVTGGFPVAEKILDLANRLSIPILSSSEDTYQVASRISQAVSQRRIKSHILTVADSYTPIREFGFLTNQHQVRDFLTLIQKKHISTCPIVDEVGFFQGLVNLKEIGGQAGHVSLEKLLHPISATAKLYTSLAVAQRKMMEQGMEFLPIIDEENRLLGVLRKEDLIKDGSPGRSELAATFSEQVRPYLEKGESSYRLRVAPSLLDEQGSLAAGVLTEVALQLTKSELALAGSGFYLTSASVHVFQSIEVEEVLLVEGTLLHQSRTSRVFQVLFKEKEQAVAQITIEITVQ</sequence>
<dbReference type="InterPro" id="IPR036388">
    <property type="entry name" value="WH-like_DNA-bd_sf"/>
</dbReference>
<organism evidence="3 4">
    <name type="scientific">Streptococcus danieliae</name>
    <dbReference type="NCBI Taxonomy" id="747656"/>
    <lineage>
        <taxon>Bacteria</taxon>
        <taxon>Bacillati</taxon>
        <taxon>Bacillota</taxon>
        <taxon>Bacilli</taxon>
        <taxon>Lactobacillales</taxon>
        <taxon>Streptococcaceae</taxon>
        <taxon>Streptococcus</taxon>
    </lineage>
</organism>
<dbReference type="InterPro" id="IPR010766">
    <property type="entry name" value="DRTGG"/>
</dbReference>
<dbReference type="EMBL" id="WSRS01000020">
    <property type="protein sequence ID" value="MVX58704.1"/>
    <property type="molecule type" value="Genomic_DNA"/>
</dbReference>
<protein>
    <submittedName>
        <fullName evidence="3">CBS domain-containing protein</fullName>
    </submittedName>
</protein>
<keyword evidence="1" id="KW-0129">CBS domain</keyword>
<dbReference type="PROSITE" id="PS51371">
    <property type="entry name" value="CBS"/>
    <property type="match status" value="1"/>
</dbReference>
<evidence type="ECO:0000259" key="2">
    <source>
        <dbReference type="PROSITE" id="PS51371"/>
    </source>
</evidence>
<dbReference type="InterPro" id="IPR029069">
    <property type="entry name" value="HotDog_dom_sf"/>
</dbReference>
<accession>A0A7X3KBZ2</accession>
<dbReference type="SUPFAM" id="SSF46785">
    <property type="entry name" value="Winged helix' DNA-binding domain"/>
    <property type="match status" value="1"/>
</dbReference>
<dbReference type="AlphaFoldDB" id="A0A7X3KBZ2"/>
<proteinExistence type="predicted"/>
<comment type="caution">
    <text evidence="3">The sequence shown here is derived from an EMBL/GenBank/DDBJ whole genome shotgun (WGS) entry which is preliminary data.</text>
</comment>
<dbReference type="SUPFAM" id="SSF54637">
    <property type="entry name" value="Thioesterase/thiol ester dehydrase-isomerase"/>
    <property type="match status" value="1"/>
</dbReference>
<dbReference type="Gene3D" id="3.10.580.10">
    <property type="entry name" value="CBS-domain"/>
    <property type="match status" value="1"/>
</dbReference>
<dbReference type="Gene3D" id="1.10.10.10">
    <property type="entry name" value="Winged helix-like DNA-binding domain superfamily/Winged helix DNA-binding domain"/>
    <property type="match status" value="1"/>
</dbReference>
<evidence type="ECO:0000313" key="4">
    <source>
        <dbReference type="Proteomes" id="UP000461595"/>
    </source>
</evidence>
<gene>
    <name evidence="3" type="ORF">E5983_03450</name>
</gene>
<evidence type="ECO:0000313" key="3">
    <source>
        <dbReference type="EMBL" id="MVX58704.1"/>
    </source>
</evidence>
<dbReference type="Gene3D" id="3.40.1390.20">
    <property type="entry name" value="HprK N-terminal domain-like"/>
    <property type="match status" value="1"/>
</dbReference>
<feature type="domain" description="CBS" evidence="2">
    <location>
        <begin position="250"/>
        <end position="310"/>
    </location>
</feature>
<dbReference type="InterPro" id="IPR046342">
    <property type="entry name" value="CBS_dom_sf"/>
</dbReference>
<dbReference type="OrthoDB" id="1790451at2"/>
<dbReference type="Proteomes" id="UP000461595">
    <property type="component" value="Unassembled WGS sequence"/>
</dbReference>
<name>A0A7X3KBZ2_9STRE</name>